<proteinExistence type="predicted"/>
<evidence type="ECO:0000313" key="1">
    <source>
        <dbReference type="EMBL" id="MDN0050082.1"/>
    </source>
</evidence>
<name>A0ABT7X7M0_9BACE</name>
<reference evidence="1" key="2">
    <citation type="submission" date="2024-05" db="EMBL/GenBank/DDBJ databases">
        <title>Identification and characterization of horizontal gene transfer across gut microbiota members of farm animals based on homology search.</title>
        <authorList>
            <person name="Schwarzerova J."/>
            <person name="Nykrynova M."/>
            <person name="Jureckova K."/>
            <person name="Cejkova D."/>
            <person name="Rychlik I."/>
        </authorList>
    </citation>
    <scope>NUCLEOTIDE SEQUENCE</scope>
    <source>
        <strain evidence="1">84_SSukc20</strain>
    </source>
</reference>
<organism evidence="1 2">
    <name type="scientific">Bacteroides gallinaceum</name>
    <dbReference type="NCBI Taxonomy" id="1462571"/>
    <lineage>
        <taxon>Bacteria</taxon>
        <taxon>Pseudomonadati</taxon>
        <taxon>Bacteroidota</taxon>
        <taxon>Bacteroidia</taxon>
        <taxon>Bacteroidales</taxon>
        <taxon>Bacteroidaceae</taxon>
        <taxon>Bacteroides</taxon>
    </lineage>
</organism>
<gene>
    <name evidence="1" type="ORF">QVO10_11905</name>
</gene>
<comment type="caution">
    <text evidence="1">The sequence shown here is derived from an EMBL/GenBank/DDBJ whole genome shotgun (WGS) entry which is preliminary data.</text>
</comment>
<dbReference type="EMBL" id="JAUEII010000026">
    <property type="protein sequence ID" value="MDN0050082.1"/>
    <property type="molecule type" value="Genomic_DNA"/>
</dbReference>
<sequence>MKDRTNDIEDYFCRQFIRRAYQERLYFELSSNNKRVKAISRFCNNLMDIINTDRVVEHCDSTDVTYLTDRLQERSSHKKGYCIGFFNLDQKWADISDAISTGICSGLGFAVVLPDGIAYMCEEAEFKMKRKSVILHSTASFEE</sequence>
<evidence type="ECO:0000313" key="2">
    <source>
        <dbReference type="Proteomes" id="UP001167871"/>
    </source>
</evidence>
<dbReference type="RefSeq" id="WP_087334959.1">
    <property type="nucleotide sequence ID" value="NZ_JAUEII010000026.1"/>
</dbReference>
<keyword evidence="2" id="KW-1185">Reference proteome</keyword>
<protein>
    <submittedName>
        <fullName evidence="1">Uncharacterized protein</fullName>
    </submittedName>
</protein>
<dbReference type="Proteomes" id="UP001167871">
    <property type="component" value="Unassembled WGS sequence"/>
</dbReference>
<reference evidence="1" key="1">
    <citation type="submission" date="2023-06" db="EMBL/GenBank/DDBJ databases">
        <authorList>
            <person name="Zeman M."/>
            <person name="Kubasova T."/>
            <person name="Jahodarova E."/>
            <person name="Nykrynova M."/>
            <person name="Rychlik I."/>
        </authorList>
    </citation>
    <scope>NUCLEOTIDE SEQUENCE</scope>
    <source>
        <strain evidence="1">84_SSukc20</strain>
    </source>
</reference>
<accession>A0ABT7X7M0</accession>